<dbReference type="EMBL" id="JYDW01000318">
    <property type="protein sequence ID" value="KRZ49354.1"/>
    <property type="molecule type" value="Genomic_DNA"/>
</dbReference>
<name>A0A0V1KQ17_9BILA</name>
<protein>
    <recommendedName>
        <fullName evidence="3">Reverse transcriptase domain-containing protein</fullName>
    </recommendedName>
</protein>
<accession>A0A0V1KQ17</accession>
<dbReference type="STRING" id="6335.A0A0V1KQ17"/>
<dbReference type="AlphaFoldDB" id="A0A0V1KQ17"/>
<proteinExistence type="predicted"/>
<reference evidence="1 2" key="1">
    <citation type="submission" date="2015-05" db="EMBL/GenBank/DDBJ databases">
        <title>Evolution of Trichinella species and genotypes.</title>
        <authorList>
            <person name="Korhonen P.K."/>
            <person name="Edoardo P."/>
            <person name="Giuseppe L.R."/>
            <person name="Gasser R.B."/>
        </authorList>
    </citation>
    <scope>NUCLEOTIDE SEQUENCE [LARGE SCALE GENOMIC DNA]</scope>
    <source>
        <strain evidence="1">ISS10</strain>
    </source>
</reference>
<gene>
    <name evidence="1" type="ORF">T02_9755</name>
</gene>
<dbReference type="Proteomes" id="UP000054721">
    <property type="component" value="Unassembled WGS sequence"/>
</dbReference>
<evidence type="ECO:0000313" key="1">
    <source>
        <dbReference type="EMBL" id="KRZ49354.1"/>
    </source>
</evidence>
<evidence type="ECO:0008006" key="3">
    <source>
        <dbReference type="Google" id="ProtNLM"/>
    </source>
</evidence>
<dbReference type="PANTHER" id="PTHR47331:SF1">
    <property type="entry name" value="GAG-LIKE PROTEIN"/>
    <property type="match status" value="1"/>
</dbReference>
<dbReference type="Pfam" id="PF05380">
    <property type="entry name" value="Peptidase_A17"/>
    <property type="match status" value="1"/>
</dbReference>
<organism evidence="1 2">
    <name type="scientific">Trichinella nativa</name>
    <dbReference type="NCBI Taxonomy" id="6335"/>
    <lineage>
        <taxon>Eukaryota</taxon>
        <taxon>Metazoa</taxon>
        <taxon>Ecdysozoa</taxon>
        <taxon>Nematoda</taxon>
        <taxon>Enoplea</taxon>
        <taxon>Dorylaimia</taxon>
        <taxon>Trichinellida</taxon>
        <taxon>Trichinellidae</taxon>
        <taxon>Trichinella</taxon>
    </lineage>
</organism>
<sequence>MQTIRWHAENHQAECAGALSDLLPNMYVDDLVVSCDSVADARRIAKEATELLEKGGFHLAKWASNSSAAVDEILAKDQEPSNGSRLWKTLGIFCQRECDLLSSRTPERAAEFPDTKRGVLKALASVFDPLGCLAPYTVNAKIIIQLLWQCGVAWDDPLPPETKAQWRPWKEELPDISRIVMEAPLVQALTAWICIRFWKSVRHCRVPPSDAQRWASRNSLSSGEITSEDFRRVDHQISEVTDFGGASRIIVMDQGPSGGGCWKLKASIVDHQNGGGTVGGVREVCDEEA</sequence>
<keyword evidence="2" id="KW-1185">Reference proteome</keyword>
<comment type="caution">
    <text evidence="1">The sequence shown here is derived from an EMBL/GenBank/DDBJ whole genome shotgun (WGS) entry which is preliminary data.</text>
</comment>
<dbReference type="PANTHER" id="PTHR47331">
    <property type="entry name" value="PHD-TYPE DOMAIN-CONTAINING PROTEIN"/>
    <property type="match status" value="1"/>
</dbReference>
<dbReference type="OrthoDB" id="5920525at2759"/>
<evidence type="ECO:0000313" key="2">
    <source>
        <dbReference type="Proteomes" id="UP000054721"/>
    </source>
</evidence>
<dbReference type="InterPro" id="IPR008042">
    <property type="entry name" value="Retrotrans_Pao"/>
</dbReference>